<reference evidence="2" key="1">
    <citation type="submission" date="2017-11" db="EMBL/GenBank/DDBJ databases">
        <title>Complete Genome Sequence of Kyrpidia sp. Strain EA-1, a thermophilic, hydrogen-oxidizing Bacterium, isolated from the Azores.</title>
        <authorList>
            <person name="Reiner J.E."/>
            <person name="Lapp C.J."/>
            <person name="Bunk B."/>
            <person name="Gescher J."/>
        </authorList>
    </citation>
    <scope>NUCLEOTIDE SEQUENCE [LARGE SCALE GENOMIC DNA]</scope>
    <source>
        <strain evidence="2">EA-1</strain>
    </source>
</reference>
<gene>
    <name evidence="1" type="ORF">CVV65_03935</name>
</gene>
<dbReference type="RefSeq" id="WP_100667031.1">
    <property type="nucleotide sequence ID" value="NZ_CP024955.1"/>
</dbReference>
<dbReference type="EMBL" id="CP024955">
    <property type="protein sequence ID" value="ATY84203.1"/>
    <property type="molecule type" value="Genomic_DNA"/>
</dbReference>
<sequence>MNPGSWTSVELPSDARLLRKETFTLQMEQQDYDIELFETMEGEYYAMGTPRASDKIIVYGSPVVPDAALALQIVIDKIQREQVKE</sequence>
<dbReference type="OrthoDB" id="2376425at2"/>
<proteinExistence type="predicted"/>
<keyword evidence="2" id="KW-1185">Reference proteome</keyword>
<name>A0A2K8N445_9BACL</name>
<evidence type="ECO:0000313" key="1">
    <source>
        <dbReference type="EMBL" id="ATY84203.1"/>
    </source>
</evidence>
<dbReference type="Proteomes" id="UP000231932">
    <property type="component" value="Chromosome"/>
</dbReference>
<protein>
    <submittedName>
        <fullName evidence="1">Uncharacterized protein</fullName>
    </submittedName>
</protein>
<organism evidence="1 2">
    <name type="scientific">Kyrpidia spormannii</name>
    <dbReference type="NCBI Taxonomy" id="2055160"/>
    <lineage>
        <taxon>Bacteria</taxon>
        <taxon>Bacillati</taxon>
        <taxon>Bacillota</taxon>
        <taxon>Bacilli</taxon>
        <taxon>Bacillales</taxon>
        <taxon>Alicyclobacillaceae</taxon>
        <taxon>Kyrpidia</taxon>
    </lineage>
</organism>
<evidence type="ECO:0000313" key="2">
    <source>
        <dbReference type="Proteomes" id="UP000231932"/>
    </source>
</evidence>
<dbReference type="KEGG" id="kyr:CVV65_03935"/>
<dbReference type="AlphaFoldDB" id="A0A2K8N445"/>
<accession>A0A2K8N445</accession>